<dbReference type="KEGG" id="eaj:Q3M24_05530"/>
<dbReference type="PANTHER" id="PTHR43861:SF3">
    <property type="entry name" value="PUTATIVE (AFU_ORTHOLOGUE AFUA_2G14390)-RELATED"/>
    <property type="match status" value="1"/>
</dbReference>
<proteinExistence type="predicted"/>
<dbReference type="PANTHER" id="PTHR43861">
    <property type="entry name" value="TRANS-ACONITATE 2-METHYLTRANSFERASE-RELATED"/>
    <property type="match status" value="1"/>
</dbReference>
<dbReference type="EMBL" id="CP159373">
    <property type="protein sequence ID" value="XCN74209.1"/>
    <property type="molecule type" value="Genomic_DNA"/>
</dbReference>
<dbReference type="InterPro" id="IPR029063">
    <property type="entry name" value="SAM-dependent_MTases_sf"/>
</dbReference>
<dbReference type="Gene3D" id="3.40.50.150">
    <property type="entry name" value="Vaccinia Virus protein VP39"/>
    <property type="match status" value="1"/>
</dbReference>
<evidence type="ECO:0000256" key="1">
    <source>
        <dbReference type="ARBA" id="ARBA00022679"/>
    </source>
</evidence>
<name>A0AAU8LYC7_9BACT</name>
<protein>
    <submittedName>
        <fullName evidence="2">Class I SAM-dependent methyltransferase</fullName>
        <ecNumber evidence="2">2.1.1.-</ecNumber>
    </submittedName>
</protein>
<organism evidence="2">
    <name type="scientific">Candidatus Electrothrix aestuarii</name>
    <dbReference type="NCBI Taxonomy" id="3062594"/>
    <lineage>
        <taxon>Bacteria</taxon>
        <taxon>Pseudomonadati</taxon>
        <taxon>Thermodesulfobacteriota</taxon>
        <taxon>Desulfobulbia</taxon>
        <taxon>Desulfobulbales</taxon>
        <taxon>Desulfobulbaceae</taxon>
        <taxon>Candidatus Electrothrix</taxon>
    </lineage>
</organism>
<dbReference type="SUPFAM" id="SSF53335">
    <property type="entry name" value="S-adenosyl-L-methionine-dependent methyltransferases"/>
    <property type="match status" value="1"/>
</dbReference>
<dbReference type="CDD" id="cd02440">
    <property type="entry name" value="AdoMet_MTases"/>
    <property type="match status" value="1"/>
</dbReference>
<sequence length="264" mass="30323">MSIPSNYEFFLTKVPELSPAGGRILDYGCGKGTLVEEGIRRKIDFWGCELFGSGSGTAIRQELRQKGLLDERVREISEGTIPFPDSFFDLVVSNQVFEHVPSLSAPLEEIARTLKPSGKLLCVFPTMECYRDHAGTLFAHKFAPYSKAQYYNLLFFRLLGFGRLKKGRGTPREWTNFFVNWLAQNTWYRSHNEIHEAFNKYFVTYQHVEEEYLSFRLKEKGWNLAANLAHIPFGKLFFRWVVTRWGGVVLLAEKSSGNEITVAI</sequence>
<gene>
    <name evidence="2" type="ORF">Q3M24_05530</name>
</gene>
<keyword evidence="2" id="KW-0489">Methyltransferase</keyword>
<dbReference type="EC" id="2.1.1.-" evidence="2"/>
<dbReference type="AlphaFoldDB" id="A0AAU8LYC7"/>
<dbReference type="GO" id="GO:0032259">
    <property type="term" value="P:methylation"/>
    <property type="evidence" value="ECO:0007669"/>
    <property type="project" value="UniProtKB-KW"/>
</dbReference>
<reference evidence="2" key="1">
    <citation type="journal article" date="2024" name="Syst. Appl. Microbiol.">
        <title>First single-strain enrichments of Electrothrix cable bacteria, description of E. aestuarii sp. nov. and E. rattekaaiensis sp. nov., and proposal of a cable bacteria taxonomy following the rules of the SeqCode.</title>
        <authorList>
            <person name="Plum-Jensen L.E."/>
            <person name="Schramm A."/>
            <person name="Marshall I.P.G."/>
        </authorList>
    </citation>
    <scope>NUCLEOTIDE SEQUENCE</scope>
    <source>
        <strain evidence="2">Rat1</strain>
    </source>
</reference>
<dbReference type="GO" id="GO:0008168">
    <property type="term" value="F:methyltransferase activity"/>
    <property type="evidence" value="ECO:0007669"/>
    <property type="project" value="UniProtKB-KW"/>
</dbReference>
<evidence type="ECO:0000313" key="2">
    <source>
        <dbReference type="EMBL" id="XCN74209.1"/>
    </source>
</evidence>
<dbReference type="Pfam" id="PF13489">
    <property type="entry name" value="Methyltransf_23"/>
    <property type="match status" value="1"/>
</dbReference>
<keyword evidence="1 2" id="KW-0808">Transferase</keyword>
<reference evidence="2" key="2">
    <citation type="submission" date="2024-06" db="EMBL/GenBank/DDBJ databases">
        <authorList>
            <person name="Plum-Jensen L.E."/>
            <person name="Schramm A."/>
            <person name="Marshall I.P.G."/>
        </authorList>
    </citation>
    <scope>NUCLEOTIDE SEQUENCE</scope>
    <source>
        <strain evidence="2">Rat1</strain>
    </source>
</reference>
<accession>A0AAU8LYC7</accession>